<evidence type="ECO:0000313" key="4">
    <source>
        <dbReference type="Proteomes" id="UP000825483"/>
    </source>
</evidence>
<dbReference type="EMBL" id="BPUB01000002">
    <property type="protein sequence ID" value="GJG59570.1"/>
    <property type="molecule type" value="Genomic_DNA"/>
</dbReference>
<gene>
    <name evidence="3" type="ORF">PRLR5076_24210</name>
</gene>
<feature type="coiled-coil region" evidence="1">
    <location>
        <begin position="37"/>
        <end position="64"/>
    </location>
</feature>
<evidence type="ECO:0000256" key="2">
    <source>
        <dbReference type="SAM" id="SignalP"/>
    </source>
</evidence>
<organism evidence="3 4">
    <name type="scientific">Prevotella lacticifex</name>
    <dbReference type="NCBI Taxonomy" id="2854755"/>
    <lineage>
        <taxon>Bacteria</taxon>
        <taxon>Pseudomonadati</taxon>
        <taxon>Bacteroidota</taxon>
        <taxon>Bacteroidia</taxon>
        <taxon>Bacteroidales</taxon>
        <taxon>Prevotellaceae</taxon>
        <taxon>Prevotella</taxon>
    </lineage>
</organism>
<dbReference type="AlphaFoldDB" id="A0A9R1CBN8"/>
<keyword evidence="1" id="KW-0175">Coiled coil</keyword>
<dbReference type="Gene3D" id="3.10.450.50">
    <property type="match status" value="1"/>
</dbReference>
<name>A0A9R1CBN8_9BACT</name>
<keyword evidence="2" id="KW-0732">Signal</keyword>
<accession>A0A9R1CBN8</accession>
<protein>
    <recommendedName>
        <fullName evidence="5">Lipoprotein</fullName>
    </recommendedName>
</protein>
<reference evidence="3" key="1">
    <citation type="journal article" date="2022" name="Int. J. Syst. Evol. Microbiol.">
        <title>Prevotella lacticifex sp. nov., isolated from the rumen of cows.</title>
        <authorList>
            <person name="Shinkai T."/>
            <person name="Ikeyama N."/>
            <person name="Kumagai M."/>
            <person name="Ohmori H."/>
            <person name="Sakamoto M."/>
            <person name="Ohkuma M."/>
            <person name="Mitsumori M."/>
        </authorList>
    </citation>
    <scope>NUCLEOTIDE SEQUENCE</scope>
    <source>
        <strain evidence="3">R5076</strain>
    </source>
</reference>
<feature type="signal peptide" evidence="2">
    <location>
        <begin position="1"/>
        <end position="17"/>
    </location>
</feature>
<evidence type="ECO:0008006" key="5">
    <source>
        <dbReference type="Google" id="ProtNLM"/>
    </source>
</evidence>
<dbReference type="PROSITE" id="PS51257">
    <property type="entry name" value="PROKAR_LIPOPROTEIN"/>
    <property type="match status" value="1"/>
</dbReference>
<proteinExistence type="predicted"/>
<sequence>MRRLVIYAIILTVCSLAACGPSGKEKAQADKDSVSVKQENADSIAKAEAEAAALKARQQDSIAKAAAKEKAEKEDNAEAKKIIRKLFGAATNGADVNLKKYCAPRLLNKLASDYDYDGFGYAIWDFRSGAQDGDGPTKILSITPLGDMWYRYDFVDMGFKGAKKVHFVKTNGVMKMDRLITIE</sequence>
<dbReference type="GeneID" id="72466387"/>
<keyword evidence="4" id="KW-1185">Reference proteome</keyword>
<dbReference type="Proteomes" id="UP000825483">
    <property type="component" value="Unassembled WGS sequence"/>
</dbReference>
<evidence type="ECO:0000256" key="1">
    <source>
        <dbReference type="SAM" id="Coils"/>
    </source>
</evidence>
<evidence type="ECO:0000313" key="3">
    <source>
        <dbReference type="EMBL" id="GJG59570.1"/>
    </source>
</evidence>
<dbReference type="RefSeq" id="WP_223925273.1">
    <property type="nucleotide sequence ID" value="NZ_BPTU01000002.1"/>
</dbReference>
<feature type="chain" id="PRO_5040120112" description="Lipoprotein" evidence="2">
    <location>
        <begin position="18"/>
        <end position="183"/>
    </location>
</feature>
<comment type="caution">
    <text evidence="3">The sequence shown here is derived from an EMBL/GenBank/DDBJ whole genome shotgun (WGS) entry which is preliminary data.</text>
</comment>